<evidence type="ECO:0000259" key="3">
    <source>
        <dbReference type="Pfam" id="PF18883"/>
    </source>
</evidence>
<sequence length="787" mass="84101">MIKAKRNGFLILMPILFPSISNASCMLSEYTYICSGSDTESPTFTTGNLDEMSVILQDGYNLSVVNGSAIELGFNSKITNLYSDGENSISNEDGSAVNIVASGDDRVINIGFSGDVSTKGGDGFTIESEGIRGTLNLSYLGRMDVQGNGVSASLDSESKMYIILDGDIHADYGISTYVGNNSNISIENKSHMITDSGIISSDIRGNSQFHLVNNGYMDSSSQGLNISAGDESSIYVKNNGLIKSEYENFYQLSDLGNFELINSGEVISSQDATRLDFGDAANIYIDNSGKVQGRNGISIYTSSSQTDGAESKISIINSGLISGEEYALSLYGAWADYHVENSGAISSNGIGSIYVTGHKSFTLALKEDWNIEGTVNIDPNTNDGDIADNKVLLTGDRDSSISLSRFRDDYDDNAYDSDSILGINYLTKEGSAQWTLTGEQVSGGFESVEINEGSVLLNNTTILMNDNSKSFKNNAYVYVNGHSTIDGSLRNSGALYINNDKFVDGFNSLNVTGNYEGVDGSLIVFNSALEGDNSLTDKLIINGDTSGQSNVQVNNLGGKGAQTIEGIELISVSGRSDGLFIQDGRIVAGAYDYSLVRGQNDNSSNWYLTSKKSPVDPTDPPVTPPVDPTDPPVTPPVDPTDPPVTPPVDPTDPPVTPPVDPTDPPVTPPVDPTDPPVTPPKEGEHVNRPEGGSYIANLAAANTLFNTRLHDRLGETQYIDALTGEKKVTSLWLRQVGGHNNWRDSSGQLKTQSNSYVVQLGGDVAQWSTDGLNRGHLGLMTGYANSH</sequence>
<feature type="compositionally biased region" description="Pro residues" evidence="1">
    <location>
        <begin position="617"/>
        <end position="679"/>
    </location>
</feature>
<feature type="domain" description="Autochaperone" evidence="3">
    <location>
        <begin position="498"/>
        <end position="595"/>
    </location>
</feature>
<dbReference type="InterPro" id="IPR050909">
    <property type="entry name" value="Bact_Autotransporter_VF"/>
</dbReference>
<proteinExistence type="predicted"/>
<dbReference type="SUPFAM" id="SSF103515">
    <property type="entry name" value="Autotransporter"/>
    <property type="match status" value="1"/>
</dbReference>
<feature type="chain" id="PRO_5020825868" evidence="2">
    <location>
        <begin position="24"/>
        <end position="787"/>
    </location>
</feature>
<dbReference type="GO" id="GO:0019867">
    <property type="term" value="C:outer membrane"/>
    <property type="evidence" value="ECO:0007669"/>
    <property type="project" value="InterPro"/>
</dbReference>
<dbReference type="PANTHER" id="PTHR12338:SF5">
    <property type="entry name" value="ANTIGEN 43-RELATED"/>
    <property type="match status" value="1"/>
</dbReference>
<keyword evidence="2" id="KW-0732">Signal</keyword>
<dbReference type="InterPro" id="IPR011050">
    <property type="entry name" value="Pectin_lyase_fold/virulence"/>
</dbReference>
<dbReference type="EMBL" id="SITD01000053">
    <property type="protein sequence ID" value="TBM26677.1"/>
    <property type="molecule type" value="Genomic_DNA"/>
</dbReference>
<dbReference type="Pfam" id="PF18883">
    <property type="entry name" value="AC_1"/>
    <property type="match status" value="1"/>
</dbReference>
<dbReference type="InterPro" id="IPR012332">
    <property type="entry name" value="Autotransporter_pectin_lyase_C"/>
</dbReference>
<dbReference type="InterPro" id="IPR006315">
    <property type="entry name" value="OM_autotransptr_brl_dom"/>
</dbReference>
<comment type="caution">
    <text evidence="4">The sequence shown here is derived from an EMBL/GenBank/DDBJ whole genome shotgun (WGS) entry which is preliminary data.</text>
</comment>
<dbReference type="AlphaFoldDB" id="A0A4V6MSU1"/>
<organism evidence="4 5">
    <name type="scientific">Hafnia paralvei</name>
    <dbReference type="NCBI Taxonomy" id="546367"/>
    <lineage>
        <taxon>Bacteria</taxon>
        <taxon>Pseudomonadati</taxon>
        <taxon>Pseudomonadota</taxon>
        <taxon>Gammaproteobacteria</taxon>
        <taxon>Enterobacterales</taxon>
        <taxon>Hafniaceae</taxon>
        <taxon>Hafnia</taxon>
    </lineage>
</organism>
<dbReference type="CDD" id="cd01344">
    <property type="entry name" value="PL2_Passenger_AT"/>
    <property type="match status" value="1"/>
</dbReference>
<dbReference type="NCBIfam" id="TIGR01414">
    <property type="entry name" value="autotrans_barl"/>
    <property type="match status" value="1"/>
</dbReference>
<reference evidence="4 5" key="1">
    <citation type="submission" date="2019-02" db="EMBL/GenBank/DDBJ databases">
        <title>Comparative genomic analysis of the Hafnia genus genomes.</title>
        <authorList>
            <person name="Zhiqiu Y."/>
            <person name="Chao Y."/>
            <person name="Yuhui D."/>
            <person name="Di H."/>
            <person name="Bin L."/>
        </authorList>
    </citation>
    <scope>NUCLEOTIDE SEQUENCE [LARGE SCALE GENOMIC DNA]</scope>
    <source>
        <strain evidence="4 5">PCM_1194</strain>
    </source>
</reference>
<feature type="region of interest" description="Disordered" evidence="1">
    <location>
        <begin position="606"/>
        <end position="689"/>
    </location>
</feature>
<dbReference type="Proteomes" id="UP000293380">
    <property type="component" value="Unassembled WGS sequence"/>
</dbReference>
<evidence type="ECO:0000313" key="4">
    <source>
        <dbReference type="EMBL" id="TBM26677.1"/>
    </source>
</evidence>
<evidence type="ECO:0000313" key="5">
    <source>
        <dbReference type="Proteomes" id="UP000293380"/>
    </source>
</evidence>
<evidence type="ECO:0000256" key="2">
    <source>
        <dbReference type="SAM" id="SignalP"/>
    </source>
</evidence>
<gene>
    <name evidence="4" type="ORF">EYY89_10665</name>
</gene>
<evidence type="ECO:0000256" key="1">
    <source>
        <dbReference type="SAM" id="MobiDB-lite"/>
    </source>
</evidence>
<protein>
    <submittedName>
        <fullName evidence="4">Autotransporter outer membrane beta-barrel domain-containing protein</fullName>
    </submittedName>
</protein>
<accession>A0A4V6MSU1</accession>
<dbReference type="Gene3D" id="2.160.20.20">
    <property type="match status" value="1"/>
</dbReference>
<feature type="non-terminal residue" evidence="4">
    <location>
        <position position="787"/>
    </location>
</feature>
<dbReference type="SUPFAM" id="SSF51126">
    <property type="entry name" value="Pectin lyase-like"/>
    <property type="match status" value="1"/>
</dbReference>
<name>A0A4V6MSU1_9GAMM</name>
<dbReference type="Gene3D" id="2.40.128.130">
    <property type="entry name" value="Autotransporter beta-domain"/>
    <property type="match status" value="1"/>
</dbReference>
<dbReference type="InterPro" id="IPR043990">
    <property type="entry name" value="AC_1"/>
</dbReference>
<dbReference type="RefSeq" id="WP_130959627.1">
    <property type="nucleotide sequence ID" value="NZ_SITD01000053.1"/>
</dbReference>
<dbReference type="PANTHER" id="PTHR12338">
    <property type="entry name" value="AUTOTRANSPORTER"/>
    <property type="match status" value="1"/>
</dbReference>
<dbReference type="InterPro" id="IPR036709">
    <property type="entry name" value="Autotransporte_beta_dom_sf"/>
</dbReference>
<feature type="signal peptide" evidence="2">
    <location>
        <begin position="1"/>
        <end position="23"/>
    </location>
</feature>